<dbReference type="RefSeq" id="WP_165608284.1">
    <property type="nucleotide sequence ID" value="NZ_FOYM01000017.1"/>
</dbReference>
<sequence>METVFRIKQITSSPATVAWNVGDGLIISGPALVTDARSDAVQLAGILWIPYNSIAAFI</sequence>
<dbReference type="Proteomes" id="UP000199584">
    <property type="component" value="Unassembled WGS sequence"/>
</dbReference>
<evidence type="ECO:0000313" key="2">
    <source>
        <dbReference type="Proteomes" id="UP000199584"/>
    </source>
</evidence>
<proteinExistence type="predicted"/>
<reference evidence="2" key="1">
    <citation type="submission" date="2016-10" db="EMBL/GenBank/DDBJ databases">
        <authorList>
            <person name="Varghese N."/>
            <person name="Submissions S."/>
        </authorList>
    </citation>
    <scope>NUCLEOTIDE SEQUENCE [LARGE SCALE GENOMIC DNA]</scope>
    <source>
        <strain evidence="2">DSM 3669</strain>
    </source>
</reference>
<organism evidence="1 2">
    <name type="scientific">Desulfoscipio geothermicus DSM 3669</name>
    <dbReference type="NCBI Taxonomy" id="1121426"/>
    <lineage>
        <taxon>Bacteria</taxon>
        <taxon>Bacillati</taxon>
        <taxon>Bacillota</taxon>
        <taxon>Clostridia</taxon>
        <taxon>Eubacteriales</taxon>
        <taxon>Desulfallaceae</taxon>
        <taxon>Desulfoscipio</taxon>
    </lineage>
</organism>
<evidence type="ECO:0000313" key="1">
    <source>
        <dbReference type="EMBL" id="SFR08816.1"/>
    </source>
</evidence>
<keyword evidence="2" id="KW-1185">Reference proteome</keyword>
<dbReference type="EMBL" id="FOYM01000017">
    <property type="protein sequence ID" value="SFR08816.1"/>
    <property type="molecule type" value="Genomic_DNA"/>
</dbReference>
<accession>A0A1I6DTR3</accession>
<gene>
    <name evidence="1" type="ORF">SAMN05660706_11762</name>
</gene>
<protein>
    <submittedName>
        <fullName evidence="1">Uncharacterized protein</fullName>
    </submittedName>
</protein>
<dbReference type="AlphaFoldDB" id="A0A1I6DTR3"/>
<name>A0A1I6DTR3_9FIRM</name>